<reference evidence="1 2" key="1">
    <citation type="submission" date="2017-12" db="EMBL/GenBank/DDBJ databases">
        <title>Confluentibacter flavum sp. nov., isolated from the saline lake.</title>
        <authorList>
            <person name="Yu L."/>
        </authorList>
    </citation>
    <scope>NUCLEOTIDE SEQUENCE [LARGE SCALE GENOMIC DNA]</scope>
    <source>
        <strain evidence="1 2">3B</strain>
    </source>
</reference>
<evidence type="ECO:0000313" key="1">
    <source>
        <dbReference type="EMBL" id="PKQ44138.1"/>
    </source>
</evidence>
<sequence>MNTLHIDIKKLKSNATYILSFTLIFLILGCSVETNDVNEKVNETLMSKNWIRDSYVNKNSTGHFETYESKSELQFFSNGNLLIKEPQSDDNNGSGLIAPPIGFPDTLLINGTWTYFENTNTLTLKVDDSMSQKSTCNYINWKLTRLDNNQFEIENNDATEIIKVNFKHKI</sequence>
<dbReference type="EMBL" id="PJEO01000052">
    <property type="protein sequence ID" value="PKQ44138.1"/>
    <property type="molecule type" value="Genomic_DNA"/>
</dbReference>
<dbReference type="Proteomes" id="UP000233435">
    <property type="component" value="Unassembled WGS sequence"/>
</dbReference>
<proteinExistence type="predicted"/>
<dbReference type="AlphaFoldDB" id="A0A2N3HH60"/>
<dbReference type="OrthoDB" id="9843152at2"/>
<gene>
    <name evidence="1" type="ORF">CSW08_15210</name>
</gene>
<keyword evidence="2" id="KW-1185">Reference proteome</keyword>
<accession>A0A2N3HH60</accession>
<organism evidence="1 2">
    <name type="scientific">Confluentibacter flavum</name>
    <dbReference type="NCBI Taxonomy" id="1909700"/>
    <lineage>
        <taxon>Bacteria</taxon>
        <taxon>Pseudomonadati</taxon>
        <taxon>Bacteroidota</taxon>
        <taxon>Flavobacteriia</taxon>
        <taxon>Flavobacteriales</taxon>
        <taxon>Flavobacteriaceae</taxon>
        <taxon>Confluentibacter</taxon>
    </lineage>
</organism>
<evidence type="ECO:0008006" key="3">
    <source>
        <dbReference type="Google" id="ProtNLM"/>
    </source>
</evidence>
<comment type="caution">
    <text evidence="1">The sequence shown here is derived from an EMBL/GenBank/DDBJ whole genome shotgun (WGS) entry which is preliminary data.</text>
</comment>
<evidence type="ECO:0000313" key="2">
    <source>
        <dbReference type="Proteomes" id="UP000233435"/>
    </source>
</evidence>
<name>A0A2N3HH60_9FLAO</name>
<dbReference type="RefSeq" id="WP_106660720.1">
    <property type="nucleotide sequence ID" value="NZ_PJEO01000052.1"/>
</dbReference>
<protein>
    <recommendedName>
        <fullName evidence="3">Lipocalin-like domain-containing protein</fullName>
    </recommendedName>
</protein>